<keyword evidence="4" id="KW-0175">Coiled coil</keyword>
<dbReference type="Proteomes" id="UP000754750">
    <property type="component" value="Unassembled WGS sequence"/>
</dbReference>
<evidence type="ECO:0000313" key="5">
    <source>
        <dbReference type="EMBL" id="MBE6832023.1"/>
    </source>
</evidence>
<comment type="caution">
    <text evidence="5">The sequence shown here is derived from an EMBL/GenBank/DDBJ whole genome shotgun (WGS) entry which is preliminary data.</text>
</comment>
<feature type="coiled-coil region" evidence="4">
    <location>
        <begin position="69"/>
        <end position="97"/>
    </location>
</feature>
<dbReference type="SUPFAM" id="SSF160527">
    <property type="entry name" value="V-type ATPase subunit E-like"/>
    <property type="match status" value="1"/>
</dbReference>
<name>A0A928KQG5_9FIRM</name>
<dbReference type="Gene3D" id="3.30.2320.30">
    <property type="entry name" value="ATP synthase, E subunit, C-terminal"/>
    <property type="match status" value="1"/>
</dbReference>
<proteinExistence type="inferred from homology"/>
<gene>
    <name evidence="5" type="ORF">E7512_00295</name>
</gene>
<evidence type="ECO:0000256" key="4">
    <source>
        <dbReference type="SAM" id="Coils"/>
    </source>
</evidence>
<dbReference type="GO" id="GO:0033178">
    <property type="term" value="C:proton-transporting two-sector ATPase complex, catalytic domain"/>
    <property type="evidence" value="ECO:0007669"/>
    <property type="project" value="InterPro"/>
</dbReference>
<keyword evidence="2" id="KW-0813">Transport</keyword>
<evidence type="ECO:0000256" key="2">
    <source>
        <dbReference type="ARBA" id="ARBA00022448"/>
    </source>
</evidence>
<dbReference type="InterPro" id="IPR038495">
    <property type="entry name" value="ATPase_E_C"/>
</dbReference>
<comment type="similarity">
    <text evidence="1">Belongs to the V-ATPase E subunit family.</text>
</comment>
<evidence type="ECO:0000256" key="3">
    <source>
        <dbReference type="ARBA" id="ARBA00023065"/>
    </source>
</evidence>
<dbReference type="AlphaFoldDB" id="A0A928KQG5"/>
<dbReference type="RefSeq" id="WP_326839647.1">
    <property type="nucleotide sequence ID" value="NZ_SVNY01000001.1"/>
</dbReference>
<evidence type="ECO:0000313" key="6">
    <source>
        <dbReference type="Proteomes" id="UP000754750"/>
    </source>
</evidence>
<dbReference type="GO" id="GO:0046961">
    <property type="term" value="F:proton-transporting ATPase activity, rotational mechanism"/>
    <property type="evidence" value="ECO:0007669"/>
    <property type="project" value="InterPro"/>
</dbReference>
<dbReference type="EMBL" id="SVNY01000001">
    <property type="protein sequence ID" value="MBE6832023.1"/>
    <property type="molecule type" value="Genomic_DNA"/>
</dbReference>
<protein>
    <submittedName>
        <fullName evidence="5">Uncharacterized protein</fullName>
    </submittedName>
</protein>
<accession>A0A928KQG5</accession>
<evidence type="ECO:0000256" key="1">
    <source>
        <dbReference type="ARBA" id="ARBA00005901"/>
    </source>
</evidence>
<reference evidence="5" key="1">
    <citation type="submission" date="2019-04" db="EMBL/GenBank/DDBJ databases">
        <title>Evolution of Biomass-Degrading Anaerobic Consortia Revealed by Metagenomics.</title>
        <authorList>
            <person name="Peng X."/>
        </authorList>
    </citation>
    <scope>NUCLEOTIDE SEQUENCE</scope>
    <source>
        <strain evidence="5">SIG551</strain>
    </source>
</reference>
<keyword evidence="3" id="KW-0406">Ion transport</keyword>
<dbReference type="InterPro" id="IPR002842">
    <property type="entry name" value="ATPase_V1_Esu"/>
</dbReference>
<sequence>MASNDEKLSKFSTAINHYAQEQREKIEQEIAEYKQAQLEEAERQVLHEAYQLIQGEMTAMRDEIVRDIAHREMNARKQLLEKRRKIEEEVFDKAKNRLIDYTKSAQYPSLLQKYTRGLSELFPESGTVLCVKKDDLQYEDLLRQAFAKDCTVQADQDILIGGVRAFHAEKGIMADETLDTMLESQQEWFEETSGMSVV</sequence>
<organism evidence="5 6">
    <name type="scientific">Faecalispora sporosphaeroides</name>
    <dbReference type="NCBI Taxonomy" id="1549"/>
    <lineage>
        <taxon>Bacteria</taxon>
        <taxon>Bacillati</taxon>
        <taxon>Bacillota</taxon>
        <taxon>Clostridia</taxon>
        <taxon>Eubacteriales</taxon>
        <taxon>Oscillospiraceae</taxon>
        <taxon>Faecalispora</taxon>
    </lineage>
</organism>
<feature type="coiled-coil region" evidence="4">
    <location>
        <begin position="16"/>
        <end position="43"/>
    </location>
</feature>
<dbReference type="Pfam" id="PF01991">
    <property type="entry name" value="vATP-synt_E"/>
    <property type="match status" value="1"/>
</dbReference>